<dbReference type="Proteomes" id="UP000239001">
    <property type="component" value="Unassembled WGS sequence"/>
</dbReference>
<dbReference type="EMBL" id="PXOH01000078">
    <property type="protein sequence ID" value="PSF28134.1"/>
    <property type="molecule type" value="Genomic_DNA"/>
</dbReference>
<evidence type="ECO:0000313" key="1">
    <source>
        <dbReference type="EMBL" id="PSF28134.1"/>
    </source>
</evidence>
<gene>
    <name evidence="1" type="ORF">C7H19_24780</name>
</gene>
<dbReference type="AlphaFoldDB" id="A0A2T1LQH4"/>
<keyword evidence="2" id="KW-1185">Reference proteome</keyword>
<accession>A0A2T1LQH4</accession>
<comment type="caution">
    <text evidence="1">The sequence shown here is derived from an EMBL/GenBank/DDBJ whole genome shotgun (WGS) entry which is preliminary data.</text>
</comment>
<reference evidence="1 2" key="2">
    <citation type="submission" date="2018-03" db="EMBL/GenBank/DDBJ databases">
        <authorList>
            <person name="Keele B.F."/>
        </authorList>
    </citation>
    <scope>NUCLEOTIDE SEQUENCE [LARGE SCALE GENOMIC DNA]</scope>
    <source>
        <strain evidence="1 2">CCALA 016</strain>
    </source>
</reference>
<name>A0A2T1LQH4_9CHRO</name>
<protein>
    <submittedName>
        <fullName evidence="1">Uncharacterized protein</fullName>
    </submittedName>
</protein>
<proteinExistence type="predicted"/>
<evidence type="ECO:0000313" key="2">
    <source>
        <dbReference type="Proteomes" id="UP000239001"/>
    </source>
</evidence>
<reference evidence="1 2" key="1">
    <citation type="submission" date="2018-03" db="EMBL/GenBank/DDBJ databases">
        <title>The ancient ancestry and fast evolution of plastids.</title>
        <authorList>
            <person name="Moore K.R."/>
            <person name="Magnabosco C."/>
            <person name="Momper L."/>
            <person name="Gold D.A."/>
            <person name="Bosak T."/>
            <person name="Fournier G.P."/>
        </authorList>
    </citation>
    <scope>NUCLEOTIDE SEQUENCE [LARGE SCALE GENOMIC DNA]</scope>
    <source>
        <strain evidence="1 2">CCALA 016</strain>
    </source>
</reference>
<sequence length="71" mass="8486">MRCLDFTRVGWWAKKEVVKDKQLNYKDRRESRSYFYNRQVALLVSGWDGGFKKLNLLDMKLSLLLIISEQS</sequence>
<organism evidence="1 2">
    <name type="scientific">Aphanothece hegewaldii CCALA 016</name>
    <dbReference type="NCBI Taxonomy" id="2107694"/>
    <lineage>
        <taxon>Bacteria</taxon>
        <taxon>Bacillati</taxon>
        <taxon>Cyanobacteriota</taxon>
        <taxon>Cyanophyceae</taxon>
        <taxon>Oscillatoriophycideae</taxon>
        <taxon>Chroococcales</taxon>
        <taxon>Aphanothecaceae</taxon>
        <taxon>Aphanothece</taxon>
    </lineage>
</organism>